<dbReference type="EMBL" id="KL648584">
    <property type="protein sequence ID" value="KEY68294.1"/>
    <property type="molecule type" value="Genomic_DNA"/>
</dbReference>
<evidence type="ECO:0000313" key="2">
    <source>
        <dbReference type="Proteomes" id="UP000028045"/>
    </source>
</evidence>
<sequence length="169" mass="19011">MAEASSTQAYAPPQGAQLSGPSDYNKWFLALESWAITWQVFDKLDPLTDDTPKDHIGSTIPVSDDEAKAKGLEEGFTESELTATLIKLLKKQIQLETKPQKEWVLAARGITNWIHSTVESTQLLMIIRQLTAELKIKEQSVYTPKQLIRAVQDHFQPSEAHHETSIREA</sequence>
<name>A0A084ASL5_STACB</name>
<dbReference type="Proteomes" id="UP000028045">
    <property type="component" value="Unassembled WGS sequence"/>
</dbReference>
<protein>
    <submittedName>
        <fullName evidence="1">Uncharacterized protein</fullName>
    </submittedName>
</protein>
<proteinExistence type="predicted"/>
<accession>A0A084ASL5</accession>
<dbReference type="AlphaFoldDB" id="A0A084ASL5"/>
<keyword evidence="2" id="KW-1185">Reference proteome</keyword>
<organism evidence="1 2">
    <name type="scientific">Stachybotrys chartarum (strain CBS 109288 / IBT 7711)</name>
    <name type="common">Toxic black mold</name>
    <name type="synonym">Stilbospora chartarum</name>
    <dbReference type="NCBI Taxonomy" id="1280523"/>
    <lineage>
        <taxon>Eukaryota</taxon>
        <taxon>Fungi</taxon>
        <taxon>Dikarya</taxon>
        <taxon>Ascomycota</taxon>
        <taxon>Pezizomycotina</taxon>
        <taxon>Sordariomycetes</taxon>
        <taxon>Hypocreomycetidae</taxon>
        <taxon>Hypocreales</taxon>
        <taxon>Stachybotryaceae</taxon>
        <taxon>Stachybotrys</taxon>
    </lineage>
</organism>
<evidence type="ECO:0000313" key="1">
    <source>
        <dbReference type="EMBL" id="KEY68294.1"/>
    </source>
</evidence>
<reference evidence="1 2" key="1">
    <citation type="journal article" date="2014" name="BMC Genomics">
        <title>Comparative genome sequencing reveals chemotype-specific gene clusters in the toxigenic black mold Stachybotrys.</title>
        <authorList>
            <person name="Semeiks J."/>
            <person name="Borek D."/>
            <person name="Otwinowski Z."/>
            <person name="Grishin N.V."/>
        </authorList>
    </citation>
    <scope>NUCLEOTIDE SEQUENCE [LARGE SCALE GENOMIC DNA]</scope>
    <source>
        <strain evidence="2">CBS 109288 / IBT 7711</strain>
    </source>
</reference>
<dbReference type="HOGENOM" id="CLU_1579528_0_0_1"/>
<gene>
    <name evidence="1" type="ORF">S7711_11110</name>
</gene>